<evidence type="ECO:0000313" key="2">
    <source>
        <dbReference type="Proteomes" id="UP000494115"/>
    </source>
</evidence>
<evidence type="ECO:0000313" key="1">
    <source>
        <dbReference type="EMBL" id="CAB3785489.1"/>
    </source>
</evidence>
<reference evidence="1 2" key="1">
    <citation type="submission" date="2020-04" db="EMBL/GenBank/DDBJ databases">
        <authorList>
            <person name="De Canck E."/>
        </authorList>
    </citation>
    <scope>NUCLEOTIDE SEQUENCE [LARGE SCALE GENOMIC DNA]</scope>
    <source>
        <strain evidence="1 2">LMG 28138</strain>
    </source>
</reference>
<protein>
    <submittedName>
        <fullName evidence="1">Uncharacterized protein</fullName>
    </submittedName>
</protein>
<dbReference type="EMBL" id="CADIKM010000007">
    <property type="protein sequence ID" value="CAB3785489.1"/>
    <property type="molecule type" value="Genomic_DNA"/>
</dbReference>
<proteinExistence type="predicted"/>
<sequence length="272" mass="30173">MTPLNIITTWQPGCWCVAQLQLCVQHLEETPIESFRYPAQWAWFGWRPLDTSLPFRLPDGWGLTLEPPGPELADEVGAAPVYVLGDAEADWPALLDILLVSADTEPWLRSIIMQRHETERLALKTRYAQRYGVGESAAFERFMQVTVAPATAPGDAVNSSASDRPPPVELRSISLTSYPHCTATVKSEDDGGLLFDLYDRDYLGSDRADMYRVAPEALPGLYLAMTQTTGDSPGTPAKLLASIGRHYPAWDDAFSWLKHSGVPFTHEVDPWA</sequence>
<accession>A0A6S7B250</accession>
<gene>
    <name evidence="1" type="ORF">LMG28138_01999</name>
</gene>
<name>A0A6S7B250_9BURK</name>
<dbReference type="AlphaFoldDB" id="A0A6S7B250"/>
<dbReference type="Proteomes" id="UP000494115">
    <property type="component" value="Unassembled WGS sequence"/>
</dbReference>
<keyword evidence="2" id="KW-1185">Reference proteome</keyword>
<organism evidence="1 2">
    <name type="scientific">Pararobbsia alpina</name>
    <dbReference type="NCBI Taxonomy" id="621374"/>
    <lineage>
        <taxon>Bacteria</taxon>
        <taxon>Pseudomonadati</taxon>
        <taxon>Pseudomonadota</taxon>
        <taxon>Betaproteobacteria</taxon>
        <taxon>Burkholderiales</taxon>
        <taxon>Burkholderiaceae</taxon>
        <taxon>Pararobbsia</taxon>
    </lineage>
</organism>